<proteinExistence type="predicted"/>
<dbReference type="EMBL" id="AP018150">
    <property type="protein sequence ID" value="BBE08750.1"/>
    <property type="molecule type" value="Genomic_DNA"/>
</dbReference>
<dbReference type="KEGG" id="mcys:MCB1EB_0589"/>
<name>A0A2Z6ETM3_9BURK</name>
<keyword evidence="2" id="KW-1185">Reference proteome</keyword>
<evidence type="ECO:0000313" key="1">
    <source>
        <dbReference type="EMBL" id="BBE08750.1"/>
    </source>
</evidence>
<dbReference type="AlphaFoldDB" id="A0A2Z6ETM3"/>
<dbReference type="RefSeq" id="WP_126353849.1">
    <property type="nucleotide sequence ID" value="NZ_AP018150.1"/>
</dbReference>
<protein>
    <submittedName>
        <fullName evidence="1">Uncharacterized protein</fullName>
    </submittedName>
</protein>
<accession>A0A2Z6ETM3</accession>
<dbReference type="Proteomes" id="UP000282597">
    <property type="component" value="Chromosome"/>
</dbReference>
<sequence length="148" mass="17038">MQKPKTFECFKKFAHVRTANVVNLGTELKMKELNQFKEMVGDLKRRQAIFKKQAQEFQALQREIAALQARAQIDPNAYQKLRRLDEVMNAGGQPLETRMLGQIKKTERCFKQLNDQLKLVAPEDDVRRESGGLASKPASARQFDRAFV</sequence>
<reference evidence="1 2" key="1">
    <citation type="journal article" date="2018" name="Microbes Environ.">
        <title>Comparative Genomic Insights into Endofungal Lifestyles of Two Bacterial Endosymbionts, Mycoavidus cysteinexigens and Burkholderia rhizoxinica.</title>
        <authorList>
            <person name="Sharmin D."/>
            <person name="Guo Y."/>
            <person name="Nishizawa T."/>
            <person name="Ohshima S."/>
            <person name="Sato Y."/>
            <person name="Takashima Y."/>
            <person name="Narisawa K."/>
            <person name="Ohta H."/>
        </authorList>
    </citation>
    <scope>NUCLEOTIDE SEQUENCE [LARGE SCALE GENOMIC DNA]</scope>
    <source>
        <strain evidence="1 2">B1-EB</strain>
    </source>
</reference>
<organism evidence="1 2">
    <name type="scientific">Mycoavidus cysteinexigens</name>
    <dbReference type="NCBI Taxonomy" id="1553431"/>
    <lineage>
        <taxon>Bacteria</taxon>
        <taxon>Pseudomonadati</taxon>
        <taxon>Pseudomonadota</taxon>
        <taxon>Betaproteobacteria</taxon>
        <taxon>Burkholderiales</taxon>
        <taxon>Burkholderiaceae</taxon>
        <taxon>Mycoavidus</taxon>
    </lineage>
</organism>
<evidence type="ECO:0000313" key="2">
    <source>
        <dbReference type="Proteomes" id="UP000282597"/>
    </source>
</evidence>
<gene>
    <name evidence="1" type="ORF">MCB1EB_0589</name>
</gene>